<keyword evidence="4" id="KW-0238">DNA-binding</keyword>
<dbReference type="GO" id="GO:0006270">
    <property type="term" value="P:DNA replication initiation"/>
    <property type="evidence" value="ECO:0007669"/>
    <property type="project" value="TreeGrafter"/>
</dbReference>
<comment type="subcellular location">
    <subcellularLocation>
        <location evidence="1">Nucleus</location>
    </subcellularLocation>
</comment>
<evidence type="ECO:0000313" key="8">
    <source>
        <dbReference type="Proteomes" id="UP000708208"/>
    </source>
</evidence>
<evidence type="ECO:0000256" key="1">
    <source>
        <dbReference type="ARBA" id="ARBA00004123"/>
    </source>
</evidence>
<evidence type="ECO:0000313" key="7">
    <source>
        <dbReference type="EMBL" id="CAG7815561.1"/>
    </source>
</evidence>
<dbReference type="OrthoDB" id="343623at2759"/>
<accession>A0A8J2P503</accession>
<feature type="domain" description="Origin recognition complex subunit 4 C-terminal" evidence="6">
    <location>
        <begin position="304"/>
        <end position="464"/>
    </location>
</feature>
<proteinExistence type="predicted"/>
<dbReference type="InterPro" id="IPR016527">
    <property type="entry name" value="ORC4"/>
</dbReference>
<evidence type="ECO:0000256" key="5">
    <source>
        <dbReference type="ARBA" id="ARBA00023242"/>
    </source>
</evidence>
<dbReference type="AlphaFoldDB" id="A0A8J2P503"/>
<gene>
    <name evidence="7" type="ORF">AFUS01_LOCUS26231</name>
</gene>
<protein>
    <recommendedName>
        <fullName evidence="2">Origin recognition complex subunit 4</fullName>
    </recommendedName>
</protein>
<reference evidence="7" key="1">
    <citation type="submission" date="2021-06" db="EMBL/GenBank/DDBJ databases">
        <authorList>
            <person name="Hodson N. C."/>
            <person name="Mongue J. A."/>
            <person name="Jaron S. K."/>
        </authorList>
    </citation>
    <scope>NUCLEOTIDE SEQUENCE</scope>
</reference>
<sequence>MNGILFTDCMGYNPHPRPYSLAVLIVNFPEIKKNRSSCFGSYKILIMSVINDLVEKLNPSVRFQWPRTQYNLDSQSEHLKKKLLNLVEARESFNMIIMGPPGCGKSTFFESCLANLKTHKEFYYHRRIIRLNGLVCGKQLKAAVDEIFRQLKIEDEFDKRVTYDVSTNGKGSELILWKPVRLGLFGIRDCRNRLDSVMDLLRLKINESGASKKSRIYIFLLDHLEYFCEGTQLLLYNLFDACLNSKGCIGVVGITSRIDITEMFEKRVKSRFSHRIINLSGGRTFDDYLTMAGGLMSLDQSRNIGNWNEEMLLIMKSPQTQKILRMLYETDKSVGRLSLFLYEVALASDDSTQIQENIVKTWNRFNTSSKVQQILDLPVFDLMLILAIRNVHSNPFQFETLWQQIHKLASQFKLERSDLKHALENLEVDELIVPIKTRGAGKVRKRDETGFYRSNISYNDMTTALKTYPQMPSSYQEYIIG</sequence>
<dbReference type="PANTHER" id="PTHR12087">
    <property type="entry name" value="ORIGIN RECOGNITION COMPLEX SUBUNIT 4"/>
    <property type="match status" value="1"/>
</dbReference>
<name>A0A8J2P503_9HEXA</name>
<dbReference type="Proteomes" id="UP000708208">
    <property type="component" value="Unassembled WGS sequence"/>
</dbReference>
<dbReference type="InterPro" id="IPR032705">
    <property type="entry name" value="ORC4_C"/>
</dbReference>
<dbReference type="PANTHER" id="PTHR12087:SF0">
    <property type="entry name" value="ORIGIN RECOGNITION COMPLEX SUBUNIT 4"/>
    <property type="match status" value="1"/>
</dbReference>
<keyword evidence="3" id="KW-0235">DNA replication</keyword>
<dbReference type="GO" id="GO:0005664">
    <property type="term" value="C:nuclear origin of replication recognition complex"/>
    <property type="evidence" value="ECO:0007669"/>
    <property type="project" value="TreeGrafter"/>
</dbReference>
<keyword evidence="5" id="KW-0539">Nucleus</keyword>
<evidence type="ECO:0000256" key="4">
    <source>
        <dbReference type="ARBA" id="ARBA00023125"/>
    </source>
</evidence>
<dbReference type="Pfam" id="PF14629">
    <property type="entry name" value="ORC4_C"/>
    <property type="match status" value="1"/>
</dbReference>
<comment type="caution">
    <text evidence="7">The sequence shown here is derived from an EMBL/GenBank/DDBJ whole genome shotgun (WGS) entry which is preliminary data.</text>
</comment>
<dbReference type="GO" id="GO:0003688">
    <property type="term" value="F:DNA replication origin binding"/>
    <property type="evidence" value="ECO:0007669"/>
    <property type="project" value="TreeGrafter"/>
</dbReference>
<dbReference type="EMBL" id="CAJVCH010346842">
    <property type="protein sequence ID" value="CAG7815561.1"/>
    <property type="molecule type" value="Genomic_DNA"/>
</dbReference>
<keyword evidence="8" id="KW-1185">Reference proteome</keyword>
<evidence type="ECO:0000256" key="2">
    <source>
        <dbReference type="ARBA" id="ARBA00019083"/>
    </source>
</evidence>
<evidence type="ECO:0000259" key="6">
    <source>
        <dbReference type="Pfam" id="PF14629"/>
    </source>
</evidence>
<evidence type="ECO:0000256" key="3">
    <source>
        <dbReference type="ARBA" id="ARBA00022705"/>
    </source>
</evidence>
<organism evidence="7 8">
    <name type="scientific">Allacma fusca</name>
    <dbReference type="NCBI Taxonomy" id="39272"/>
    <lineage>
        <taxon>Eukaryota</taxon>
        <taxon>Metazoa</taxon>
        <taxon>Ecdysozoa</taxon>
        <taxon>Arthropoda</taxon>
        <taxon>Hexapoda</taxon>
        <taxon>Collembola</taxon>
        <taxon>Symphypleona</taxon>
        <taxon>Sminthuridae</taxon>
        <taxon>Allacma</taxon>
    </lineage>
</organism>